<keyword evidence="3" id="KW-1185">Reference proteome</keyword>
<evidence type="ECO:0000313" key="2">
    <source>
        <dbReference type="EMBL" id="PUZ42208.1"/>
    </source>
</evidence>
<organism evidence="2 3">
    <name type="scientific">Panicum hallii var. hallii</name>
    <dbReference type="NCBI Taxonomy" id="1504633"/>
    <lineage>
        <taxon>Eukaryota</taxon>
        <taxon>Viridiplantae</taxon>
        <taxon>Streptophyta</taxon>
        <taxon>Embryophyta</taxon>
        <taxon>Tracheophyta</taxon>
        <taxon>Spermatophyta</taxon>
        <taxon>Magnoliopsida</taxon>
        <taxon>Liliopsida</taxon>
        <taxon>Poales</taxon>
        <taxon>Poaceae</taxon>
        <taxon>PACMAD clade</taxon>
        <taxon>Panicoideae</taxon>
        <taxon>Panicodae</taxon>
        <taxon>Paniceae</taxon>
        <taxon>Panicinae</taxon>
        <taxon>Panicum</taxon>
        <taxon>Panicum sect. Panicum</taxon>
    </lineage>
</organism>
<dbReference type="EMBL" id="CM009757">
    <property type="protein sequence ID" value="PUZ42208.1"/>
    <property type="molecule type" value="Genomic_DNA"/>
</dbReference>
<feature type="compositionally biased region" description="Basic residues" evidence="1">
    <location>
        <begin position="97"/>
        <end position="123"/>
    </location>
</feature>
<dbReference type="AlphaFoldDB" id="A0A2T7CFY3"/>
<name>A0A2T7CFY3_9POAL</name>
<protein>
    <submittedName>
        <fullName evidence="2">Uncharacterized protein</fullName>
    </submittedName>
</protein>
<gene>
    <name evidence="2" type="ORF">GQ55_9G565800</name>
</gene>
<proteinExistence type="predicted"/>
<reference evidence="2 3" key="1">
    <citation type="submission" date="2018-04" db="EMBL/GenBank/DDBJ databases">
        <title>WGS assembly of Panicum hallii var. hallii HAL2.</title>
        <authorList>
            <person name="Lovell J."/>
            <person name="Jenkins J."/>
            <person name="Lowry D."/>
            <person name="Mamidi S."/>
            <person name="Sreedasyam A."/>
            <person name="Weng X."/>
            <person name="Barry K."/>
            <person name="Bonette J."/>
            <person name="Campitelli B."/>
            <person name="Daum C."/>
            <person name="Gordon S."/>
            <person name="Gould B."/>
            <person name="Lipzen A."/>
            <person name="MacQueen A."/>
            <person name="Palacio-Mejia J."/>
            <person name="Plott C."/>
            <person name="Shakirov E."/>
            <person name="Shu S."/>
            <person name="Yoshinaga Y."/>
            <person name="Zane M."/>
            <person name="Rokhsar D."/>
            <person name="Grimwood J."/>
            <person name="Schmutz J."/>
            <person name="Juenger T."/>
        </authorList>
    </citation>
    <scope>NUCLEOTIDE SEQUENCE [LARGE SCALE GENOMIC DNA]</scope>
    <source>
        <strain evidence="3">cv. HAL2</strain>
    </source>
</reference>
<feature type="compositionally biased region" description="Low complexity" evidence="1">
    <location>
        <begin position="8"/>
        <end position="19"/>
    </location>
</feature>
<accession>A0A2T7CFY3</accession>
<dbReference type="Gramene" id="PUZ42208">
    <property type="protein sequence ID" value="PUZ42208"/>
    <property type="gene ID" value="GQ55_9G565800"/>
</dbReference>
<feature type="region of interest" description="Disordered" evidence="1">
    <location>
        <begin position="50"/>
        <end position="137"/>
    </location>
</feature>
<sequence length="155" mass="17881">MQNSNPYTSKKTTSSSRSRPLPRRACGLWRAGALHQHQHRHHERRVVDLPGALTAGRSPAHWLPAPRSGRRRRRPRRTSRGTCPRGGMTCWCPHRTGGTRRARRRSGGCRGTRWRRPGRRRTGTRGSRQRGERGSILKKFGSQFYTYTPISDRDY</sequence>
<dbReference type="Proteomes" id="UP000244336">
    <property type="component" value="Chromosome 9"/>
</dbReference>
<evidence type="ECO:0000313" key="3">
    <source>
        <dbReference type="Proteomes" id="UP000244336"/>
    </source>
</evidence>
<feature type="region of interest" description="Disordered" evidence="1">
    <location>
        <begin position="1"/>
        <end position="23"/>
    </location>
</feature>
<feature type="compositionally biased region" description="Basic residues" evidence="1">
    <location>
        <begin position="68"/>
        <end position="79"/>
    </location>
</feature>
<evidence type="ECO:0000256" key="1">
    <source>
        <dbReference type="SAM" id="MobiDB-lite"/>
    </source>
</evidence>